<organism evidence="3 4">
    <name type="scientific">Mariniradius sediminis</name>
    <dbReference type="NCBI Taxonomy" id="2909237"/>
    <lineage>
        <taxon>Bacteria</taxon>
        <taxon>Pseudomonadati</taxon>
        <taxon>Bacteroidota</taxon>
        <taxon>Cytophagia</taxon>
        <taxon>Cytophagales</taxon>
        <taxon>Cyclobacteriaceae</taxon>
        <taxon>Mariniradius</taxon>
    </lineage>
</organism>
<proteinExistence type="predicted"/>
<dbReference type="PANTHER" id="PTHR44520">
    <property type="entry name" value="RESPONSE REGULATOR RCP1-RELATED"/>
    <property type="match status" value="1"/>
</dbReference>
<dbReference type="Proteomes" id="UP001201449">
    <property type="component" value="Unassembled WGS sequence"/>
</dbReference>
<reference evidence="3 4" key="1">
    <citation type="submission" date="2022-01" db="EMBL/GenBank/DDBJ databases">
        <title>Mariniradius saccharolyticus sp. nov., isolated from sediment of a river.</title>
        <authorList>
            <person name="Liu H."/>
        </authorList>
    </citation>
    <scope>NUCLEOTIDE SEQUENCE [LARGE SCALE GENOMIC DNA]</scope>
    <source>
        <strain evidence="3 4">RY-2</strain>
    </source>
</reference>
<evidence type="ECO:0000259" key="2">
    <source>
        <dbReference type="PROSITE" id="PS50110"/>
    </source>
</evidence>
<evidence type="ECO:0000256" key="1">
    <source>
        <dbReference type="PROSITE-ProRule" id="PRU00169"/>
    </source>
</evidence>
<dbReference type="RefSeq" id="WP_040479721.1">
    <property type="nucleotide sequence ID" value="NZ_JAKEVZ010000011.1"/>
</dbReference>
<dbReference type="SMART" id="SM00448">
    <property type="entry name" value="REC"/>
    <property type="match status" value="1"/>
</dbReference>
<feature type="domain" description="Response regulatory" evidence="2">
    <location>
        <begin position="9"/>
        <end position="138"/>
    </location>
</feature>
<dbReference type="InterPro" id="IPR052893">
    <property type="entry name" value="TCS_response_regulator"/>
</dbReference>
<keyword evidence="1" id="KW-0597">Phosphoprotein</keyword>
<name>A0ABS9BW45_9BACT</name>
<dbReference type="InterPro" id="IPR011006">
    <property type="entry name" value="CheY-like_superfamily"/>
</dbReference>
<dbReference type="PANTHER" id="PTHR44520:SF2">
    <property type="entry name" value="RESPONSE REGULATOR RCP1"/>
    <property type="match status" value="1"/>
</dbReference>
<dbReference type="PROSITE" id="PS50110">
    <property type="entry name" value="RESPONSE_REGULATORY"/>
    <property type="match status" value="1"/>
</dbReference>
<dbReference type="Pfam" id="PF00072">
    <property type="entry name" value="Response_reg"/>
    <property type="match status" value="1"/>
</dbReference>
<feature type="modified residue" description="4-aspartylphosphate" evidence="1">
    <location>
        <position position="70"/>
    </location>
</feature>
<comment type="caution">
    <text evidence="3">The sequence shown here is derived from an EMBL/GenBank/DDBJ whole genome shotgun (WGS) entry which is preliminary data.</text>
</comment>
<dbReference type="EMBL" id="JAKEVZ010000011">
    <property type="protein sequence ID" value="MCF1752238.1"/>
    <property type="molecule type" value="Genomic_DNA"/>
</dbReference>
<evidence type="ECO:0000313" key="3">
    <source>
        <dbReference type="EMBL" id="MCF1752238.1"/>
    </source>
</evidence>
<accession>A0ABS9BW45</accession>
<evidence type="ECO:0000313" key="4">
    <source>
        <dbReference type="Proteomes" id="UP001201449"/>
    </source>
</evidence>
<dbReference type="InterPro" id="IPR001789">
    <property type="entry name" value="Sig_transdc_resp-reg_receiver"/>
</dbReference>
<keyword evidence="4" id="KW-1185">Reference proteome</keyword>
<dbReference type="Gene3D" id="3.40.50.2300">
    <property type="match status" value="1"/>
</dbReference>
<gene>
    <name evidence="3" type="ORF">L0U89_14340</name>
</gene>
<sequence length="138" mass="16000">MDHQKKWNKIILVDDDVVTNHVHKKLINHLGFQGEVITLPDGGHAMSYINSKLEQPEAKKRGDKELVLLDLHMPKTNGWSFLQQFKQFDKKTKNKFRIVMVSSSIHPDDIEPIKEISEIAEYIIKPISVDHMKKLIYG</sequence>
<protein>
    <submittedName>
        <fullName evidence="3">Response regulator</fullName>
    </submittedName>
</protein>
<dbReference type="SUPFAM" id="SSF52172">
    <property type="entry name" value="CheY-like"/>
    <property type="match status" value="1"/>
</dbReference>